<dbReference type="Proteomes" id="UP001596201">
    <property type="component" value="Unassembled WGS sequence"/>
</dbReference>
<organism evidence="2 3">
    <name type="scientific">Salinirubrum litoreum</name>
    <dbReference type="NCBI Taxonomy" id="1126234"/>
    <lineage>
        <taxon>Archaea</taxon>
        <taxon>Methanobacteriati</taxon>
        <taxon>Methanobacteriota</taxon>
        <taxon>Stenosarchaea group</taxon>
        <taxon>Halobacteria</taxon>
        <taxon>Halobacteriales</taxon>
        <taxon>Haloferacaceae</taxon>
        <taxon>Salinirubrum</taxon>
    </lineage>
</organism>
<proteinExistence type="predicted"/>
<dbReference type="AlphaFoldDB" id="A0ABD5RA89"/>
<keyword evidence="3" id="KW-1185">Reference proteome</keyword>
<evidence type="ECO:0000256" key="1">
    <source>
        <dbReference type="SAM" id="MobiDB-lite"/>
    </source>
</evidence>
<feature type="region of interest" description="Disordered" evidence="1">
    <location>
        <begin position="1"/>
        <end position="28"/>
    </location>
</feature>
<gene>
    <name evidence="2" type="ORF">ACFPJ5_08195</name>
</gene>
<accession>A0ABD5RA89</accession>
<reference evidence="2 3" key="1">
    <citation type="journal article" date="2019" name="Int. J. Syst. Evol. Microbiol.">
        <title>The Global Catalogue of Microorganisms (GCM) 10K type strain sequencing project: providing services to taxonomists for standard genome sequencing and annotation.</title>
        <authorList>
            <consortium name="The Broad Institute Genomics Platform"/>
            <consortium name="The Broad Institute Genome Sequencing Center for Infectious Disease"/>
            <person name="Wu L."/>
            <person name="Ma J."/>
        </authorList>
    </citation>
    <scope>NUCLEOTIDE SEQUENCE [LARGE SCALE GENOMIC DNA]</scope>
    <source>
        <strain evidence="2 3">CGMCC 1.12237</strain>
    </source>
</reference>
<dbReference type="RefSeq" id="WP_264474826.1">
    <property type="nucleotide sequence ID" value="NZ_JAJCVJ010000001.1"/>
</dbReference>
<evidence type="ECO:0000313" key="2">
    <source>
        <dbReference type="EMBL" id="MFC5366920.1"/>
    </source>
</evidence>
<dbReference type="EMBL" id="JBHSKX010000001">
    <property type="protein sequence ID" value="MFC5366920.1"/>
    <property type="molecule type" value="Genomic_DNA"/>
</dbReference>
<comment type="caution">
    <text evidence="2">The sequence shown here is derived from an EMBL/GenBank/DDBJ whole genome shotgun (WGS) entry which is preliminary data.</text>
</comment>
<name>A0ABD5RA89_9EURY</name>
<evidence type="ECO:0000313" key="3">
    <source>
        <dbReference type="Proteomes" id="UP001596201"/>
    </source>
</evidence>
<protein>
    <submittedName>
        <fullName evidence="2">Uncharacterized protein</fullName>
    </submittedName>
</protein>
<sequence>MSETVEAEDGGTTDDETEAVDDLLGESDDDIFETVGEELAEE</sequence>